<dbReference type="CDD" id="cd16332">
    <property type="entry name" value="Prp-like"/>
    <property type="match status" value="1"/>
</dbReference>
<comment type="similarity">
    <text evidence="5">Belongs to the Prp family.</text>
</comment>
<evidence type="ECO:0000256" key="2">
    <source>
        <dbReference type="ARBA" id="ARBA00022670"/>
    </source>
</evidence>
<gene>
    <name evidence="7" type="ORF">ACFQRG_09495</name>
</gene>
<sequence length="112" mass="12262">MIKVDVRRDQEGYIHTLTIKGHADAGPHGYDLICAGVSAVSFGSLNAIQSLTGLELDIKQGDRGGFLRCDVPLNIDTECQEKVQLLLEGMIVSLRTIEASYGEHIQIEDHGR</sequence>
<evidence type="ECO:0000256" key="6">
    <source>
        <dbReference type="ARBA" id="ARBA00044538"/>
    </source>
</evidence>
<dbReference type="NCBIfam" id="NF011126">
    <property type="entry name" value="PRK14553.1-6"/>
    <property type="match status" value="1"/>
</dbReference>
<name>A0ABW2PV17_9BACL</name>
<comment type="caution">
    <text evidence="7">The sequence shown here is derived from an EMBL/GenBank/DDBJ whole genome shotgun (WGS) entry which is preliminary data.</text>
</comment>
<evidence type="ECO:0000256" key="4">
    <source>
        <dbReference type="ARBA" id="ARBA00022807"/>
    </source>
</evidence>
<evidence type="ECO:0000256" key="5">
    <source>
        <dbReference type="ARBA" id="ARBA00044503"/>
    </source>
</evidence>
<keyword evidence="8" id="KW-1185">Reference proteome</keyword>
<evidence type="ECO:0000313" key="8">
    <source>
        <dbReference type="Proteomes" id="UP001596505"/>
    </source>
</evidence>
<protein>
    <recommendedName>
        <fullName evidence="6">Ribosomal processing cysteine protease Prp</fullName>
    </recommendedName>
</protein>
<evidence type="ECO:0000256" key="1">
    <source>
        <dbReference type="ARBA" id="ARBA00022517"/>
    </source>
</evidence>
<keyword evidence="3" id="KW-0378">Hydrolase</keyword>
<dbReference type="SUPFAM" id="SSF118010">
    <property type="entry name" value="TM1457-like"/>
    <property type="match status" value="1"/>
</dbReference>
<keyword evidence="2 7" id="KW-0645">Protease</keyword>
<dbReference type="EMBL" id="JBHTCO010000011">
    <property type="protein sequence ID" value="MFC7393199.1"/>
    <property type="molecule type" value="Genomic_DNA"/>
</dbReference>
<dbReference type="PANTHER" id="PTHR39178">
    <property type="entry name" value="HYPOTHETICAL RIBOSOME-ASSOCIATED PROTEIN"/>
    <property type="match status" value="1"/>
</dbReference>
<keyword evidence="4" id="KW-0788">Thiol protease</keyword>
<proteinExistence type="inferred from homology"/>
<dbReference type="InterPro" id="IPR036764">
    <property type="entry name" value="Peptidase_Prp_sf"/>
</dbReference>
<evidence type="ECO:0000256" key="3">
    <source>
        <dbReference type="ARBA" id="ARBA00022801"/>
    </source>
</evidence>
<reference evidence="8" key="1">
    <citation type="journal article" date="2019" name="Int. J. Syst. Evol. Microbiol.">
        <title>The Global Catalogue of Microorganisms (GCM) 10K type strain sequencing project: providing services to taxonomists for standard genome sequencing and annotation.</title>
        <authorList>
            <consortium name="The Broad Institute Genomics Platform"/>
            <consortium name="The Broad Institute Genome Sequencing Center for Infectious Disease"/>
            <person name="Wu L."/>
            <person name="Ma J."/>
        </authorList>
    </citation>
    <scope>NUCLEOTIDE SEQUENCE [LARGE SCALE GENOMIC DNA]</scope>
    <source>
        <strain evidence="8">CGMCC 1.16305</strain>
    </source>
</reference>
<dbReference type="GO" id="GO:0006508">
    <property type="term" value="P:proteolysis"/>
    <property type="evidence" value="ECO:0007669"/>
    <property type="project" value="UniProtKB-KW"/>
</dbReference>
<dbReference type="GO" id="GO:0008233">
    <property type="term" value="F:peptidase activity"/>
    <property type="evidence" value="ECO:0007669"/>
    <property type="project" value="UniProtKB-KW"/>
</dbReference>
<keyword evidence="1" id="KW-0690">Ribosome biogenesis</keyword>
<dbReference type="Gene3D" id="3.30.70.1490">
    <property type="entry name" value="Cysteine protease Prp"/>
    <property type="match status" value="1"/>
</dbReference>
<dbReference type="PANTHER" id="PTHR39178:SF1">
    <property type="entry name" value="RIBOSOMAL-PROCESSING CYSTEINE PROTEASE PRP"/>
    <property type="match status" value="1"/>
</dbReference>
<accession>A0ABW2PV17</accession>
<dbReference type="Pfam" id="PF04327">
    <property type="entry name" value="Peptidase_Prp"/>
    <property type="match status" value="1"/>
</dbReference>
<dbReference type="Proteomes" id="UP001596505">
    <property type="component" value="Unassembled WGS sequence"/>
</dbReference>
<dbReference type="InterPro" id="IPR007422">
    <property type="entry name" value="Peptidase_Prp"/>
</dbReference>
<dbReference type="RefSeq" id="WP_380965659.1">
    <property type="nucleotide sequence ID" value="NZ_JBHTCO010000011.1"/>
</dbReference>
<organism evidence="7 8">
    <name type="scientific">Scopulibacillus cellulosilyticus</name>
    <dbReference type="NCBI Taxonomy" id="2665665"/>
    <lineage>
        <taxon>Bacteria</taxon>
        <taxon>Bacillati</taxon>
        <taxon>Bacillota</taxon>
        <taxon>Bacilli</taxon>
        <taxon>Bacillales</taxon>
        <taxon>Sporolactobacillaceae</taxon>
        <taxon>Scopulibacillus</taxon>
    </lineage>
</organism>
<evidence type="ECO:0000313" key="7">
    <source>
        <dbReference type="EMBL" id="MFC7393199.1"/>
    </source>
</evidence>